<dbReference type="InterPro" id="IPR001387">
    <property type="entry name" value="Cro/C1-type_HTH"/>
</dbReference>
<dbReference type="SUPFAM" id="SSF47413">
    <property type="entry name" value="lambda repressor-like DNA-binding domains"/>
    <property type="match status" value="1"/>
</dbReference>
<evidence type="ECO:0000313" key="3">
    <source>
        <dbReference type="Proteomes" id="UP000683507"/>
    </source>
</evidence>
<feature type="domain" description="HTH cro/C1-type" evidence="1">
    <location>
        <begin position="72"/>
        <end position="126"/>
    </location>
</feature>
<evidence type="ECO:0000259" key="1">
    <source>
        <dbReference type="PROSITE" id="PS50943"/>
    </source>
</evidence>
<dbReference type="EMBL" id="OU015584">
    <property type="protein sequence ID" value="CAG5087388.1"/>
    <property type="molecule type" value="Genomic_DNA"/>
</dbReference>
<name>A0A916JQT9_9FLAO</name>
<accession>A0A916JQT9</accession>
<dbReference type="Proteomes" id="UP000683507">
    <property type="component" value="Chromosome"/>
</dbReference>
<dbReference type="CDD" id="cd00093">
    <property type="entry name" value="HTH_XRE"/>
    <property type="match status" value="1"/>
</dbReference>
<dbReference type="RefSeq" id="WP_258543643.1">
    <property type="nucleotide sequence ID" value="NZ_OU015584.1"/>
</dbReference>
<dbReference type="AlphaFoldDB" id="A0A916JQT9"/>
<dbReference type="Pfam" id="PF01381">
    <property type="entry name" value="HTH_3"/>
    <property type="match status" value="1"/>
</dbReference>
<organism evidence="2 3">
    <name type="scientific">Parvicella tangerina</name>
    <dbReference type="NCBI Taxonomy" id="2829795"/>
    <lineage>
        <taxon>Bacteria</taxon>
        <taxon>Pseudomonadati</taxon>
        <taxon>Bacteroidota</taxon>
        <taxon>Flavobacteriia</taxon>
        <taxon>Flavobacteriales</taxon>
        <taxon>Parvicellaceae</taxon>
        <taxon>Parvicella</taxon>
    </lineage>
</organism>
<keyword evidence="3" id="KW-1185">Reference proteome</keyword>
<dbReference type="PROSITE" id="PS50943">
    <property type="entry name" value="HTH_CROC1"/>
    <property type="match status" value="1"/>
</dbReference>
<protein>
    <recommendedName>
        <fullName evidence="1">HTH cro/C1-type domain-containing protein</fullName>
    </recommendedName>
</protein>
<dbReference type="KEGG" id="ptan:CRYO30217_03470"/>
<dbReference type="SMART" id="SM00530">
    <property type="entry name" value="HTH_XRE"/>
    <property type="match status" value="1"/>
</dbReference>
<evidence type="ECO:0000313" key="2">
    <source>
        <dbReference type="EMBL" id="CAG5087388.1"/>
    </source>
</evidence>
<dbReference type="GO" id="GO:0003677">
    <property type="term" value="F:DNA binding"/>
    <property type="evidence" value="ECO:0007669"/>
    <property type="project" value="InterPro"/>
</dbReference>
<proteinExistence type="predicted"/>
<sequence>MKVEQITSRADYDKVMKQIEKLLQKATKLGGFEKLSKDDRTNLAQWSAMAEQFEDDIPLMPMKAPKSLAEMLRYKMYEKGWRQKQLAAILDISEASISGLLSGRRKLSIDLAKKLHSKLDIDAHFLLMSA</sequence>
<gene>
    <name evidence="2" type="ORF">CRYO30217_03470</name>
</gene>
<dbReference type="InterPro" id="IPR010982">
    <property type="entry name" value="Lambda_DNA-bd_dom_sf"/>
</dbReference>
<dbReference type="Gene3D" id="1.10.260.40">
    <property type="entry name" value="lambda repressor-like DNA-binding domains"/>
    <property type="match status" value="1"/>
</dbReference>
<reference evidence="2" key="1">
    <citation type="submission" date="2021-04" db="EMBL/GenBank/DDBJ databases">
        <authorList>
            <person name="Rodrigo-Torres L."/>
            <person name="Arahal R. D."/>
            <person name="Lucena T."/>
        </authorList>
    </citation>
    <scope>NUCLEOTIDE SEQUENCE</scope>
    <source>
        <strain evidence="2">AS29M-1</strain>
    </source>
</reference>